<evidence type="ECO:0000313" key="2">
    <source>
        <dbReference type="Proteomes" id="UP000663882"/>
    </source>
</evidence>
<dbReference type="Proteomes" id="UP000663882">
    <property type="component" value="Unassembled WGS sequence"/>
</dbReference>
<comment type="caution">
    <text evidence="1">The sequence shown here is derived from an EMBL/GenBank/DDBJ whole genome shotgun (WGS) entry which is preliminary data.</text>
</comment>
<evidence type="ECO:0000313" key="1">
    <source>
        <dbReference type="EMBL" id="CAF0948732.1"/>
    </source>
</evidence>
<reference evidence="1" key="1">
    <citation type="submission" date="2021-02" db="EMBL/GenBank/DDBJ databases">
        <authorList>
            <person name="Nowell W R."/>
        </authorList>
    </citation>
    <scope>NUCLEOTIDE SEQUENCE</scope>
</reference>
<dbReference type="InterPro" id="IPR051082">
    <property type="entry name" value="Pentapeptide-BTB/POZ_domain"/>
</dbReference>
<dbReference type="SUPFAM" id="SSF141571">
    <property type="entry name" value="Pentapeptide repeat-like"/>
    <property type="match status" value="2"/>
</dbReference>
<sequence length="333" mass="36884">MNDIGILFEKNNGSLTSNPVVAALSRAKTLQIVSTIGPIRAARLVCFLYDAGQLIRYKNPLDLSGADFRNVDFPLWSFPQISLAGTHLHNTSFAGKDMSEVDFHNANLVGIDFRGTRLIKADFRSTDLTAANFSRATCVNVAFERAIMNNVVFSYAVLSLVNFSHVQLNGANFNGALCSELLFENGSMVRTDFSCTNFSSKVLFRHVNLTKATFYAANILGFVSRLSFFKSTMNYADFRETRFSGSQYLGCYIIGADFSRSYLENARFESCDLDTATFMHASLQSAIINKSSLAFTMIANAQLSYTKFPQSDLSYANLSNVCCDIFLTLIGQK</sequence>
<organism evidence="1 2">
    <name type="scientific">Rotaria sordida</name>
    <dbReference type="NCBI Taxonomy" id="392033"/>
    <lineage>
        <taxon>Eukaryota</taxon>
        <taxon>Metazoa</taxon>
        <taxon>Spiralia</taxon>
        <taxon>Gnathifera</taxon>
        <taxon>Rotifera</taxon>
        <taxon>Eurotatoria</taxon>
        <taxon>Bdelloidea</taxon>
        <taxon>Philodinida</taxon>
        <taxon>Philodinidae</taxon>
        <taxon>Rotaria</taxon>
    </lineage>
</organism>
<proteinExistence type="predicted"/>
<dbReference type="PANTHER" id="PTHR14136:SF17">
    <property type="entry name" value="BTB_POZ DOMAIN-CONTAINING PROTEIN KCTD9"/>
    <property type="match status" value="1"/>
</dbReference>
<protein>
    <recommendedName>
        <fullName evidence="3">Pentapeptide repeat-containing protein</fullName>
    </recommendedName>
</protein>
<dbReference type="AlphaFoldDB" id="A0A814D5N2"/>
<dbReference type="Pfam" id="PF00805">
    <property type="entry name" value="Pentapeptide"/>
    <property type="match status" value="3"/>
</dbReference>
<dbReference type="EMBL" id="CAJNOO010000458">
    <property type="protein sequence ID" value="CAF0948732.1"/>
    <property type="molecule type" value="Genomic_DNA"/>
</dbReference>
<evidence type="ECO:0008006" key="3">
    <source>
        <dbReference type="Google" id="ProtNLM"/>
    </source>
</evidence>
<dbReference type="Gene3D" id="2.160.20.80">
    <property type="entry name" value="E3 ubiquitin-protein ligase SopA"/>
    <property type="match status" value="2"/>
</dbReference>
<gene>
    <name evidence="1" type="ORF">RFH988_LOCUS11507</name>
</gene>
<name>A0A814D5N2_9BILA</name>
<dbReference type="InterPro" id="IPR001646">
    <property type="entry name" value="5peptide_repeat"/>
</dbReference>
<dbReference type="OrthoDB" id="9999101at2759"/>
<accession>A0A814D5N2</accession>
<dbReference type="PANTHER" id="PTHR14136">
    <property type="entry name" value="BTB_POZ DOMAIN-CONTAINING PROTEIN KCTD9"/>
    <property type="match status" value="1"/>
</dbReference>